<comment type="similarity">
    <text evidence="1">Belongs to the CoA-transferase III family.</text>
</comment>
<dbReference type="Gene3D" id="3.40.50.10540">
    <property type="entry name" value="Crotonobetainyl-coa:carnitine coa-transferase, domain 1"/>
    <property type="match status" value="2"/>
</dbReference>
<gene>
    <name evidence="3" type="ORF">MCOO_09210</name>
</gene>
<dbReference type="InterPro" id="IPR044855">
    <property type="entry name" value="CoA-Trfase_III_dom3_sf"/>
</dbReference>
<evidence type="ECO:0000256" key="1">
    <source>
        <dbReference type="ARBA" id="ARBA00008383"/>
    </source>
</evidence>
<dbReference type="GO" id="GO:0016740">
    <property type="term" value="F:transferase activity"/>
    <property type="evidence" value="ECO:0007669"/>
    <property type="project" value="UniProtKB-KW"/>
</dbReference>
<dbReference type="PANTHER" id="PTHR48228:SF6">
    <property type="entry name" value="L-CARNITINE COA-TRANSFERASE"/>
    <property type="match status" value="1"/>
</dbReference>
<dbReference type="Proteomes" id="UP000465866">
    <property type="component" value="Chromosome"/>
</dbReference>
<keyword evidence="2 3" id="KW-0808">Transferase</keyword>
<name>A0A7I7KT72_9MYCO</name>
<dbReference type="InterPro" id="IPR050509">
    <property type="entry name" value="CoA-transferase_III"/>
</dbReference>
<dbReference type="KEGG" id="mcoo:MCOO_09210"/>
<evidence type="ECO:0000313" key="4">
    <source>
        <dbReference type="Proteomes" id="UP000465866"/>
    </source>
</evidence>
<dbReference type="InterPro" id="IPR003673">
    <property type="entry name" value="CoA-Trfase_fam_III"/>
</dbReference>
<dbReference type="InterPro" id="IPR023606">
    <property type="entry name" value="CoA-Trfase_III_dom_1_sf"/>
</dbReference>
<evidence type="ECO:0000313" key="3">
    <source>
        <dbReference type="EMBL" id="BBX44906.1"/>
    </source>
</evidence>
<dbReference type="EMBL" id="AP022569">
    <property type="protein sequence ID" value="BBX44906.1"/>
    <property type="molecule type" value="Genomic_DNA"/>
</dbReference>
<organism evidence="3 4">
    <name type="scientific">Mycobacterium cookii</name>
    <dbReference type="NCBI Taxonomy" id="1775"/>
    <lineage>
        <taxon>Bacteria</taxon>
        <taxon>Bacillati</taxon>
        <taxon>Actinomycetota</taxon>
        <taxon>Actinomycetes</taxon>
        <taxon>Mycobacteriales</taxon>
        <taxon>Mycobacteriaceae</taxon>
        <taxon>Mycobacterium</taxon>
    </lineage>
</organism>
<dbReference type="SUPFAM" id="SSF89796">
    <property type="entry name" value="CoA-transferase family III (CaiB/BaiF)"/>
    <property type="match status" value="2"/>
</dbReference>
<dbReference type="AlphaFoldDB" id="A0A7I7KT72"/>
<dbReference type="PANTHER" id="PTHR48228">
    <property type="entry name" value="SUCCINYL-COA--D-CITRAMALATE COA-TRANSFERASE"/>
    <property type="match status" value="1"/>
</dbReference>
<proteinExistence type="inferred from homology"/>
<accession>A0A7I7KT72</accession>
<sequence length="830" mass="88889">MTPANYADLMPDDAAHGLLTSLRVLDLSSDDGDAVTRLLADLGADVLKVEPPGGSPSRTTAPTLRGLSLRFALHNANKRSTVLDPADPADRERLIGLAGDADIVVDSGIPGQAAAYGTSCEDLADRFPRLVALSVTDFGRTGPRSTWRATDPVLYALSGALSRSGPTAGTPVSPPDGIASATAAVQAAWTALVAYYHRLRCGTGDYIDFSRFEAVVMALDPAFGAHGQAAAGVRHPNRWRGRPRNQDAYPIYPCRDGYVRLCVMSPRQWHGLRRWLGEPDEFGDPKYDVIAARFAAWPKIGVLIERLFADQTMQALVSAGQAHGVPISAVLAPTQILASEHFEAVGAVADVEIVPGVHSRVPTGYYAVDGRHVGFRAAAPAAGDHAARWLAEPANLNAAGTSGRRPFDGLRIVDLGVIVAGGELSRLFGDFGAEVIKVESAAYPDGLRQARVGDAMSESFAWTHRNNLALGLDLRSDAGKRVFSRLVADADAVFANFKPGTLAALGFPYDTLRQLNPRIVLAESSAFGDSGPWSNRLGYGPLVRATAGVSMLWTDEQSEQSPPDQSNDGSRHRFYDATTVFPDHVVGRITAIGALAALIHRDRTGSAARVQVSQAEAVVNQLDARYVVDTVRADGHPELRDDISIHAVVPCAGDDEWCAISIRTDDEWRCATAVFGLPALADEARFATGEARRANRADMLAQVSAWTSVRTPVQVAGALQSVGVPAGQMNRPPDVLEDPQIRERKLYADMRHPLFDHPLPAETGPAPFRHIPPAPQRPAPLPGQDTREICHKILGMTSDETEQLIADGVLFASTDTAPSIRLAPNRGRFS</sequence>
<dbReference type="Gene3D" id="3.30.1540.10">
    <property type="entry name" value="formyl-coa transferase, domain 3"/>
    <property type="match status" value="2"/>
</dbReference>
<keyword evidence="4" id="KW-1185">Reference proteome</keyword>
<protein>
    <submittedName>
        <fullName evidence="3">Putative CoA-transferase</fullName>
    </submittedName>
</protein>
<reference evidence="3 4" key="1">
    <citation type="journal article" date="2019" name="Emerg. Microbes Infect.">
        <title>Comprehensive subspecies identification of 175 nontuberculous mycobacteria species based on 7547 genomic profiles.</title>
        <authorList>
            <person name="Matsumoto Y."/>
            <person name="Kinjo T."/>
            <person name="Motooka D."/>
            <person name="Nabeya D."/>
            <person name="Jung N."/>
            <person name="Uechi K."/>
            <person name="Horii T."/>
            <person name="Iida T."/>
            <person name="Fujita J."/>
            <person name="Nakamura S."/>
        </authorList>
    </citation>
    <scope>NUCLEOTIDE SEQUENCE [LARGE SCALE GENOMIC DNA]</scope>
    <source>
        <strain evidence="3 4">JCM 12404</strain>
    </source>
</reference>
<evidence type="ECO:0000256" key="2">
    <source>
        <dbReference type="ARBA" id="ARBA00022679"/>
    </source>
</evidence>
<dbReference type="Pfam" id="PF02515">
    <property type="entry name" value="CoA_transf_3"/>
    <property type="match status" value="2"/>
</dbReference>